<evidence type="ECO:0000256" key="4">
    <source>
        <dbReference type="ARBA" id="ARBA00023204"/>
    </source>
</evidence>
<name>A0A538U1L2_UNCEI</name>
<evidence type="ECO:0008006" key="7">
    <source>
        <dbReference type="Google" id="ProtNLM"/>
    </source>
</evidence>
<sequence>MAEPAHRGRLGQPLPRAFYRRPATIVARALLGRLLVHDSPEGRVAGLIVEVEAYRGANDPASHAYRGRTRRNAVMFGPPGHAYVYFTYGMHHCLNLVTGPEGV</sequence>
<evidence type="ECO:0000313" key="6">
    <source>
        <dbReference type="Proteomes" id="UP000319836"/>
    </source>
</evidence>
<proteinExistence type="inferred from homology"/>
<dbReference type="Gene3D" id="3.10.300.10">
    <property type="entry name" value="Methylpurine-DNA glycosylase (MPG)"/>
    <property type="match status" value="1"/>
</dbReference>
<feature type="non-terminal residue" evidence="5">
    <location>
        <position position="103"/>
    </location>
</feature>
<dbReference type="EMBL" id="VBPA01000264">
    <property type="protein sequence ID" value="TMQ69805.1"/>
    <property type="molecule type" value="Genomic_DNA"/>
</dbReference>
<dbReference type="GO" id="GO:0003905">
    <property type="term" value="F:alkylbase DNA N-glycosylase activity"/>
    <property type="evidence" value="ECO:0007669"/>
    <property type="project" value="InterPro"/>
</dbReference>
<dbReference type="GO" id="GO:0006284">
    <property type="term" value="P:base-excision repair"/>
    <property type="evidence" value="ECO:0007669"/>
    <property type="project" value="InterPro"/>
</dbReference>
<evidence type="ECO:0000313" key="5">
    <source>
        <dbReference type="EMBL" id="TMQ69805.1"/>
    </source>
</evidence>
<dbReference type="Pfam" id="PF02245">
    <property type="entry name" value="Pur_DNA_glyco"/>
    <property type="match status" value="1"/>
</dbReference>
<organism evidence="5 6">
    <name type="scientific">Eiseniibacteriota bacterium</name>
    <dbReference type="NCBI Taxonomy" id="2212470"/>
    <lineage>
        <taxon>Bacteria</taxon>
        <taxon>Candidatus Eiseniibacteriota</taxon>
    </lineage>
</organism>
<dbReference type="InterPro" id="IPR011034">
    <property type="entry name" value="Formyl_transferase-like_C_sf"/>
</dbReference>
<evidence type="ECO:0000256" key="3">
    <source>
        <dbReference type="ARBA" id="ARBA00022801"/>
    </source>
</evidence>
<dbReference type="PANTHER" id="PTHR10429:SF0">
    <property type="entry name" value="DNA-3-METHYLADENINE GLYCOSYLASE"/>
    <property type="match status" value="1"/>
</dbReference>
<dbReference type="AlphaFoldDB" id="A0A538U1L2"/>
<dbReference type="PANTHER" id="PTHR10429">
    <property type="entry name" value="DNA-3-METHYLADENINE GLYCOSYLASE"/>
    <property type="match status" value="1"/>
</dbReference>
<dbReference type="InterPro" id="IPR003180">
    <property type="entry name" value="MPG"/>
</dbReference>
<accession>A0A538U1L2</accession>
<gene>
    <name evidence="5" type="ORF">E6K80_10510</name>
</gene>
<keyword evidence="3" id="KW-0378">Hydrolase</keyword>
<evidence type="ECO:0000256" key="2">
    <source>
        <dbReference type="ARBA" id="ARBA00022763"/>
    </source>
</evidence>
<protein>
    <recommendedName>
        <fullName evidence="7">DNA-3-methyladenine glycosylase</fullName>
    </recommendedName>
</protein>
<keyword evidence="2" id="KW-0227">DNA damage</keyword>
<evidence type="ECO:0000256" key="1">
    <source>
        <dbReference type="ARBA" id="ARBA00009232"/>
    </source>
</evidence>
<reference evidence="5 6" key="1">
    <citation type="journal article" date="2019" name="Nat. Microbiol.">
        <title>Mediterranean grassland soil C-N compound turnover is dependent on rainfall and depth, and is mediated by genomically divergent microorganisms.</title>
        <authorList>
            <person name="Diamond S."/>
            <person name="Andeer P.F."/>
            <person name="Li Z."/>
            <person name="Crits-Christoph A."/>
            <person name="Burstein D."/>
            <person name="Anantharaman K."/>
            <person name="Lane K.R."/>
            <person name="Thomas B.C."/>
            <person name="Pan C."/>
            <person name="Northen T.R."/>
            <person name="Banfield J.F."/>
        </authorList>
    </citation>
    <scope>NUCLEOTIDE SEQUENCE [LARGE SCALE GENOMIC DNA]</scope>
    <source>
        <strain evidence="5">WS_10</strain>
    </source>
</reference>
<comment type="similarity">
    <text evidence="1">Belongs to the DNA glycosylase MPG family.</text>
</comment>
<dbReference type="Proteomes" id="UP000319836">
    <property type="component" value="Unassembled WGS sequence"/>
</dbReference>
<dbReference type="GO" id="GO:0003677">
    <property type="term" value="F:DNA binding"/>
    <property type="evidence" value="ECO:0007669"/>
    <property type="project" value="InterPro"/>
</dbReference>
<dbReference type="SUPFAM" id="SSF50486">
    <property type="entry name" value="FMT C-terminal domain-like"/>
    <property type="match status" value="1"/>
</dbReference>
<comment type="caution">
    <text evidence="5">The sequence shown here is derived from an EMBL/GenBank/DDBJ whole genome shotgun (WGS) entry which is preliminary data.</text>
</comment>
<keyword evidence="4" id="KW-0234">DNA repair</keyword>
<dbReference type="InterPro" id="IPR036995">
    <property type="entry name" value="MPG_sf"/>
</dbReference>